<feature type="domain" description="Alcohol dehydrogenase-like N-terminal" evidence="1">
    <location>
        <begin position="14"/>
        <end position="103"/>
    </location>
</feature>
<dbReference type="Pfam" id="PF08240">
    <property type="entry name" value="ADH_N"/>
    <property type="match status" value="1"/>
</dbReference>
<dbReference type="Gene3D" id="3.40.50.720">
    <property type="entry name" value="NAD(P)-binding Rossmann-like Domain"/>
    <property type="match status" value="2"/>
</dbReference>
<proteinExistence type="predicted"/>
<dbReference type="OrthoDB" id="201656at2759"/>
<dbReference type="Proteomes" id="UP000178912">
    <property type="component" value="Unassembled WGS sequence"/>
</dbReference>
<dbReference type="CDD" id="cd08267">
    <property type="entry name" value="MDR1"/>
    <property type="match status" value="1"/>
</dbReference>
<dbReference type="InterPro" id="IPR011032">
    <property type="entry name" value="GroES-like_sf"/>
</dbReference>
<reference evidence="3" key="1">
    <citation type="submission" date="2016-03" db="EMBL/GenBank/DDBJ databases">
        <authorList>
            <person name="Guldener U."/>
        </authorList>
    </citation>
    <scope>NUCLEOTIDE SEQUENCE [LARGE SCALE GENOMIC DNA]</scope>
    <source>
        <strain evidence="3">04CH-RAC-A.6.1</strain>
    </source>
</reference>
<dbReference type="Gene3D" id="3.90.180.10">
    <property type="entry name" value="Medium-chain alcohol dehydrogenases, catalytic domain"/>
    <property type="match status" value="1"/>
</dbReference>
<name>A0A1E1KPG5_9HELO</name>
<protein>
    <recommendedName>
        <fullName evidence="1">Alcohol dehydrogenase-like N-terminal domain-containing protein</fullName>
    </recommendedName>
</protein>
<dbReference type="SUPFAM" id="SSF50129">
    <property type="entry name" value="GroES-like"/>
    <property type="match status" value="1"/>
</dbReference>
<sequence length="262" mass="27758">MKINPSAPLPKPKPNSHLVKILVTAINPVDYKPTEIPYIGRLLVSYPATPGLDFAGRIVTPATGSNLKADGLVFGVAGTSPLAGGALAEYAVVNEKHTLAIPEGVSILDAAVLGVAGLTAYQSIVPHVKKGDRIFINGGSGSKSQKLLDRLGADVIIDYKKGSVLSALLATEQKFDHAVDNVGNIGDKELWWKWDQYSNPGASYVMVAGELFVSSVIDMAKKAVLPKLLGGVKGKIDGFWPAPKPEDLGQVAQWIKDGKVNR</sequence>
<dbReference type="PANTHER" id="PTHR44013:SF1">
    <property type="entry name" value="ZINC-TYPE ALCOHOL DEHYDROGENASE-LIKE PROTEIN C16A3.02C"/>
    <property type="match status" value="1"/>
</dbReference>
<dbReference type="AlphaFoldDB" id="A0A1E1KPG5"/>
<gene>
    <name evidence="2" type="ORF">RAG0_08181</name>
</gene>
<dbReference type="InterPro" id="IPR052733">
    <property type="entry name" value="Chloroplast_QOR"/>
</dbReference>
<evidence type="ECO:0000313" key="3">
    <source>
        <dbReference type="Proteomes" id="UP000178912"/>
    </source>
</evidence>
<evidence type="ECO:0000259" key="1">
    <source>
        <dbReference type="Pfam" id="PF08240"/>
    </source>
</evidence>
<dbReference type="Pfam" id="PF13602">
    <property type="entry name" value="ADH_zinc_N_2"/>
    <property type="match status" value="1"/>
</dbReference>
<dbReference type="PANTHER" id="PTHR44013">
    <property type="entry name" value="ZINC-TYPE ALCOHOL DEHYDROGENASE-LIKE PROTEIN C16A3.02C"/>
    <property type="match status" value="1"/>
</dbReference>
<accession>A0A1E1KPG5</accession>
<dbReference type="SUPFAM" id="SSF51735">
    <property type="entry name" value="NAD(P)-binding Rossmann-fold domains"/>
    <property type="match status" value="1"/>
</dbReference>
<dbReference type="EMBL" id="FJUX01000042">
    <property type="protein sequence ID" value="CZS99917.1"/>
    <property type="molecule type" value="Genomic_DNA"/>
</dbReference>
<evidence type="ECO:0000313" key="2">
    <source>
        <dbReference type="EMBL" id="CZS99917.1"/>
    </source>
</evidence>
<dbReference type="InterPro" id="IPR036291">
    <property type="entry name" value="NAD(P)-bd_dom_sf"/>
</dbReference>
<organism evidence="2 3">
    <name type="scientific">Rhynchosporium agropyri</name>
    <dbReference type="NCBI Taxonomy" id="914238"/>
    <lineage>
        <taxon>Eukaryota</taxon>
        <taxon>Fungi</taxon>
        <taxon>Dikarya</taxon>
        <taxon>Ascomycota</taxon>
        <taxon>Pezizomycotina</taxon>
        <taxon>Leotiomycetes</taxon>
        <taxon>Helotiales</taxon>
        <taxon>Ploettnerulaceae</taxon>
        <taxon>Rhynchosporium</taxon>
    </lineage>
</organism>
<dbReference type="InterPro" id="IPR013154">
    <property type="entry name" value="ADH-like_N"/>
</dbReference>
<keyword evidence="3" id="KW-1185">Reference proteome</keyword>